<dbReference type="Gene3D" id="1.10.10.10">
    <property type="entry name" value="Winged helix-like DNA-binding domain superfamily/Winged helix DNA-binding domain"/>
    <property type="match status" value="1"/>
</dbReference>
<dbReference type="InterPro" id="IPR051446">
    <property type="entry name" value="HTH_trans_reg/aminotransferase"/>
</dbReference>
<evidence type="ECO:0000313" key="7">
    <source>
        <dbReference type="EMBL" id="EWY42503.1"/>
    </source>
</evidence>
<evidence type="ECO:0000256" key="5">
    <source>
        <dbReference type="ARBA" id="ARBA00023163"/>
    </source>
</evidence>
<accession>W9HF24</accession>
<proteinExistence type="inferred from homology"/>
<comment type="caution">
    <text evidence="7">The sequence shown here is derived from an EMBL/GenBank/DDBJ whole genome shotgun (WGS) entry which is preliminary data.</text>
</comment>
<dbReference type="SUPFAM" id="SSF53383">
    <property type="entry name" value="PLP-dependent transferases"/>
    <property type="match status" value="1"/>
</dbReference>
<evidence type="ECO:0000256" key="4">
    <source>
        <dbReference type="ARBA" id="ARBA00023125"/>
    </source>
</evidence>
<dbReference type="InterPro" id="IPR036390">
    <property type="entry name" value="WH_DNA-bd_sf"/>
</dbReference>
<dbReference type="OrthoDB" id="9808770at2"/>
<dbReference type="Pfam" id="PF00155">
    <property type="entry name" value="Aminotran_1_2"/>
    <property type="match status" value="1"/>
</dbReference>
<dbReference type="SUPFAM" id="SSF46785">
    <property type="entry name" value="Winged helix' DNA-binding domain"/>
    <property type="match status" value="1"/>
</dbReference>
<dbReference type="EMBL" id="AVFL01000001">
    <property type="protein sequence ID" value="EWY42503.1"/>
    <property type="molecule type" value="Genomic_DNA"/>
</dbReference>
<dbReference type="InterPro" id="IPR000524">
    <property type="entry name" value="Tscrpt_reg_HTH_GntR"/>
</dbReference>
<keyword evidence="3" id="KW-0805">Transcription regulation</keyword>
<dbReference type="CDD" id="cd07377">
    <property type="entry name" value="WHTH_GntR"/>
    <property type="match status" value="1"/>
</dbReference>
<dbReference type="PATRIC" id="fig|1385369.3.peg.182"/>
<evidence type="ECO:0000256" key="2">
    <source>
        <dbReference type="ARBA" id="ARBA00022898"/>
    </source>
</evidence>
<dbReference type="Gene3D" id="3.40.640.10">
    <property type="entry name" value="Type I PLP-dependent aspartate aminotransferase-like (Major domain)"/>
    <property type="match status" value="1"/>
</dbReference>
<dbReference type="InterPro" id="IPR015421">
    <property type="entry name" value="PyrdxlP-dep_Trfase_major"/>
</dbReference>
<dbReference type="InterPro" id="IPR015424">
    <property type="entry name" value="PyrdxlP-dep_Trfase"/>
</dbReference>
<evidence type="ECO:0000259" key="6">
    <source>
        <dbReference type="PROSITE" id="PS50949"/>
    </source>
</evidence>
<sequence length="494" mass="53993">MGADLSDLMLVPLNRDSPVPVLRQLYLELRRSILAGAIPPGARLPPTRTLADRLGVARNTVVVAYEQLLAEGFIEGRVGAGSFVSRDLPEVPASPPAVASAPSPPVPPASHRFAGAQAHTGPFGPAPFNTGRCTLDERTLKVWRSLTLRRLQRPDPAWLGYTDPAGPWALRQAIASYLRTSRAVRCEPEQVVVTTGAQQAIDLMLRVLIEPGDRVWLEDPCYPAVRAALAAAHARVVPIRVDAQGMDVAAGIAASPQARLAYVTPSSQYPLGVVLSMARRLELLAWARRSGAWVLEDDYDSEFRYAGRPLASLQGIDEGGRVIYIGTFNKALFPGLRLGYAVVPRELLEPVLAARLLSDWHPAALQTEVVADFLEEGHFAPHLRRMRQRYLTARNALVEALRDNLSDWMEIEAPDQGMKLLARLRPGLSDLAVSTAAAWRGLIVRPVSPMFIEAPPFHGLMLGFSGHEPGALRWAARELTAALAEYHERLLSRP</sequence>
<dbReference type="RefSeq" id="WP_037445952.1">
    <property type="nucleotide sequence ID" value="NZ_AVFL01000001.1"/>
</dbReference>
<dbReference type="InterPro" id="IPR036388">
    <property type="entry name" value="WH-like_DNA-bd_sf"/>
</dbReference>
<dbReference type="AlphaFoldDB" id="W9HF24"/>
<protein>
    <submittedName>
        <fullName evidence="7">Transcriptional regulator</fullName>
    </submittedName>
</protein>
<keyword evidence="8" id="KW-1185">Reference proteome</keyword>
<dbReference type="GO" id="GO:0003700">
    <property type="term" value="F:DNA-binding transcription factor activity"/>
    <property type="evidence" value="ECO:0007669"/>
    <property type="project" value="InterPro"/>
</dbReference>
<dbReference type="STRING" id="1385369.N825_00935"/>
<keyword evidence="5" id="KW-0804">Transcription</keyword>
<dbReference type="PANTHER" id="PTHR46577:SF1">
    <property type="entry name" value="HTH-TYPE TRANSCRIPTIONAL REGULATORY PROTEIN GABR"/>
    <property type="match status" value="1"/>
</dbReference>
<dbReference type="InterPro" id="IPR004839">
    <property type="entry name" value="Aminotransferase_I/II_large"/>
</dbReference>
<dbReference type="Proteomes" id="UP000019486">
    <property type="component" value="Unassembled WGS sequence"/>
</dbReference>
<organism evidence="7 8">
    <name type="scientific">Skermanella stibiiresistens SB22</name>
    <dbReference type="NCBI Taxonomy" id="1385369"/>
    <lineage>
        <taxon>Bacteria</taxon>
        <taxon>Pseudomonadati</taxon>
        <taxon>Pseudomonadota</taxon>
        <taxon>Alphaproteobacteria</taxon>
        <taxon>Rhodospirillales</taxon>
        <taxon>Azospirillaceae</taxon>
        <taxon>Skermanella</taxon>
    </lineage>
</organism>
<dbReference type="GO" id="GO:0030170">
    <property type="term" value="F:pyridoxal phosphate binding"/>
    <property type="evidence" value="ECO:0007669"/>
    <property type="project" value="InterPro"/>
</dbReference>
<dbReference type="PANTHER" id="PTHR46577">
    <property type="entry name" value="HTH-TYPE TRANSCRIPTIONAL REGULATORY PROTEIN GABR"/>
    <property type="match status" value="1"/>
</dbReference>
<dbReference type="CDD" id="cd00609">
    <property type="entry name" value="AAT_like"/>
    <property type="match status" value="1"/>
</dbReference>
<reference evidence="7 8" key="1">
    <citation type="submission" date="2013-08" db="EMBL/GenBank/DDBJ databases">
        <title>The genome sequence of Skermanella stibiiresistens.</title>
        <authorList>
            <person name="Zhu W."/>
            <person name="Wang G."/>
        </authorList>
    </citation>
    <scope>NUCLEOTIDE SEQUENCE [LARGE SCALE GENOMIC DNA]</scope>
    <source>
        <strain evidence="7 8">SB22</strain>
    </source>
</reference>
<comment type="similarity">
    <text evidence="1">In the C-terminal section; belongs to the class-I pyridoxal-phosphate-dependent aminotransferase family.</text>
</comment>
<evidence type="ECO:0000256" key="1">
    <source>
        <dbReference type="ARBA" id="ARBA00005384"/>
    </source>
</evidence>
<feature type="domain" description="HTH gntR-type" evidence="6">
    <location>
        <begin position="19"/>
        <end position="87"/>
    </location>
</feature>
<gene>
    <name evidence="7" type="ORF">N825_00935</name>
</gene>
<evidence type="ECO:0000313" key="8">
    <source>
        <dbReference type="Proteomes" id="UP000019486"/>
    </source>
</evidence>
<dbReference type="GO" id="GO:0003677">
    <property type="term" value="F:DNA binding"/>
    <property type="evidence" value="ECO:0007669"/>
    <property type="project" value="UniProtKB-KW"/>
</dbReference>
<evidence type="ECO:0000256" key="3">
    <source>
        <dbReference type="ARBA" id="ARBA00023015"/>
    </source>
</evidence>
<dbReference type="PROSITE" id="PS50949">
    <property type="entry name" value="HTH_GNTR"/>
    <property type="match status" value="1"/>
</dbReference>
<dbReference type="Pfam" id="PF00392">
    <property type="entry name" value="GntR"/>
    <property type="match status" value="1"/>
</dbReference>
<dbReference type="SMART" id="SM00345">
    <property type="entry name" value="HTH_GNTR"/>
    <property type="match status" value="1"/>
</dbReference>
<keyword evidence="2" id="KW-0663">Pyridoxal phosphate</keyword>
<keyword evidence="4" id="KW-0238">DNA-binding</keyword>
<dbReference type="PRINTS" id="PR00035">
    <property type="entry name" value="HTHGNTR"/>
</dbReference>
<name>W9HF24_9PROT</name>